<keyword evidence="5" id="KW-1133">Transmembrane helix</keyword>
<accession>T1JC95</accession>
<dbReference type="SMART" id="SM01404">
    <property type="entry name" value="CIMR"/>
    <property type="match status" value="3"/>
</dbReference>
<dbReference type="EnsemblMetazoa" id="SMAR011405-RA">
    <property type="protein sequence ID" value="SMAR011405-PA"/>
    <property type="gene ID" value="SMAR011405"/>
</dbReference>
<evidence type="ECO:0000259" key="8">
    <source>
        <dbReference type="PROSITE" id="PS51914"/>
    </source>
</evidence>
<dbReference type="GO" id="GO:0038023">
    <property type="term" value="F:signaling receptor activity"/>
    <property type="evidence" value="ECO:0007669"/>
    <property type="project" value="InterPro"/>
</dbReference>
<name>T1JC95_STRMM</name>
<dbReference type="PANTHER" id="PTHR15071:SF0">
    <property type="entry name" value="MANNOSE 6-PHOSPHATE RECEPTOR-LIKE PROTEIN 1"/>
    <property type="match status" value="1"/>
</dbReference>
<feature type="domain" description="MRH" evidence="8">
    <location>
        <begin position="295"/>
        <end position="382"/>
    </location>
</feature>
<dbReference type="GO" id="GO:0007041">
    <property type="term" value="P:lysosomal transport"/>
    <property type="evidence" value="ECO:0007669"/>
    <property type="project" value="InterPro"/>
</dbReference>
<dbReference type="OMA" id="WINICHG"/>
<keyword evidence="4" id="KW-0732">Signal</keyword>
<dbReference type="InterPro" id="IPR009011">
    <property type="entry name" value="Man6P_isomerase_rcpt-bd_dom_sf"/>
</dbReference>
<evidence type="ECO:0000256" key="6">
    <source>
        <dbReference type="ARBA" id="ARBA00023136"/>
    </source>
</evidence>
<evidence type="ECO:0000256" key="1">
    <source>
        <dbReference type="ARBA" id="ARBA00004308"/>
    </source>
</evidence>
<proteinExistence type="predicted"/>
<reference evidence="10" key="1">
    <citation type="submission" date="2011-05" db="EMBL/GenBank/DDBJ databases">
        <authorList>
            <person name="Richards S.R."/>
            <person name="Qu J."/>
            <person name="Jiang H."/>
            <person name="Jhangiani S.N."/>
            <person name="Agravi P."/>
            <person name="Goodspeed R."/>
            <person name="Gross S."/>
            <person name="Mandapat C."/>
            <person name="Jackson L."/>
            <person name="Mathew T."/>
            <person name="Pu L."/>
            <person name="Thornton R."/>
            <person name="Saada N."/>
            <person name="Wilczek-Boney K.B."/>
            <person name="Lee S."/>
            <person name="Kovar C."/>
            <person name="Wu Y."/>
            <person name="Scherer S.E."/>
            <person name="Worley K.C."/>
            <person name="Muzny D.M."/>
            <person name="Gibbs R."/>
        </authorList>
    </citation>
    <scope>NUCLEOTIDE SEQUENCE</scope>
    <source>
        <strain evidence="10">Brora</strain>
    </source>
</reference>
<evidence type="ECO:0000256" key="5">
    <source>
        <dbReference type="ARBA" id="ARBA00022989"/>
    </source>
</evidence>
<dbReference type="eggNOG" id="KOG4504">
    <property type="taxonomic scope" value="Eukaryota"/>
</dbReference>
<dbReference type="PhylomeDB" id="T1JC95"/>
<evidence type="ECO:0000256" key="4">
    <source>
        <dbReference type="ARBA" id="ARBA00022729"/>
    </source>
</evidence>
<evidence type="ECO:0000256" key="3">
    <source>
        <dbReference type="ARBA" id="ARBA00022692"/>
    </source>
</evidence>
<feature type="domain" description="MRH" evidence="8">
    <location>
        <begin position="28"/>
        <end position="188"/>
    </location>
</feature>
<dbReference type="Proteomes" id="UP000014500">
    <property type="component" value="Unassembled WGS sequence"/>
</dbReference>
<dbReference type="GO" id="GO:0010008">
    <property type="term" value="C:endosome membrane"/>
    <property type="evidence" value="ECO:0007669"/>
    <property type="project" value="UniProtKB-SubCell"/>
</dbReference>
<protein>
    <recommendedName>
        <fullName evidence="8">MRH domain-containing protein</fullName>
    </recommendedName>
</protein>
<evidence type="ECO:0000256" key="7">
    <source>
        <dbReference type="ARBA" id="ARBA00023157"/>
    </source>
</evidence>
<dbReference type="SUPFAM" id="SSF50911">
    <property type="entry name" value="Mannose 6-phosphate receptor domain"/>
    <property type="match status" value="4"/>
</dbReference>
<evidence type="ECO:0000256" key="2">
    <source>
        <dbReference type="ARBA" id="ARBA00022448"/>
    </source>
</evidence>
<dbReference type="InterPro" id="IPR000479">
    <property type="entry name" value="CIMR_rpt"/>
</dbReference>
<dbReference type="Gene3D" id="2.70.130.10">
    <property type="entry name" value="Mannose-6-phosphate receptor binding domain"/>
    <property type="match status" value="4"/>
</dbReference>
<dbReference type="PANTHER" id="PTHR15071">
    <property type="entry name" value="MANNOSE-6-PHOSPHATE RECEPTOR FAMILY MEMBER"/>
    <property type="match status" value="1"/>
</dbReference>
<dbReference type="AlphaFoldDB" id="T1JC95"/>
<keyword evidence="3" id="KW-0812">Transmembrane</keyword>
<dbReference type="STRING" id="126957.T1JC95"/>
<dbReference type="EMBL" id="JH432064">
    <property type="status" value="NOT_ANNOTATED_CDS"/>
    <property type="molecule type" value="Genomic_DNA"/>
</dbReference>
<keyword evidence="6" id="KW-0472">Membrane</keyword>
<dbReference type="InterPro" id="IPR044865">
    <property type="entry name" value="MRH_dom"/>
</dbReference>
<keyword evidence="10" id="KW-1185">Reference proteome</keyword>
<sequence>MFNRSTIIQFICSPGSGKGEISFMEETNNCTYYFIWHTELACENRVHCMADSGSHVIDLSPLMRTDNYLAQQSDINNGDVYLISVCRPLNPVPAFPCPPESAACQTAIGHSKPTSLGQVMQSPEDEQGRVYLMYTHGSECPSKPHTRISSKIIFICRENAGTGTPKLMDKSEDCVYTFEWQTDIMKDDDISINVCGAISDSGPCAGSSICQGDKTSYGSASSVTSFITQENTLRIHFSNGSDCKDKKNLNSEMKKWASEIWFTCDPSTVVGSPVKINELPCYVYFHWKTSAVWSHSCVVFGNDGKVVDLGPLGSISHVWNVTDTSGNTYWINICHGLQRKSLMNSDCPPDATICMKSKSGVKMLGVLDTQKLAFNDKQNNSW</sequence>
<evidence type="ECO:0000313" key="9">
    <source>
        <dbReference type="EnsemblMetazoa" id="SMAR011405-PA"/>
    </source>
</evidence>
<reference evidence="9" key="2">
    <citation type="submission" date="2015-02" db="UniProtKB">
        <authorList>
            <consortium name="EnsemblMetazoa"/>
        </authorList>
    </citation>
    <scope>IDENTIFICATION</scope>
</reference>
<dbReference type="PROSITE" id="PS51914">
    <property type="entry name" value="MRH"/>
    <property type="match status" value="2"/>
</dbReference>
<keyword evidence="2" id="KW-0813">Transport</keyword>
<dbReference type="HOGENOM" id="CLU_724275_0_0_1"/>
<dbReference type="Pfam" id="PF00878">
    <property type="entry name" value="CIMR"/>
    <property type="match status" value="2"/>
</dbReference>
<keyword evidence="7" id="KW-1015">Disulfide bond</keyword>
<organism evidence="9 10">
    <name type="scientific">Strigamia maritima</name>
    <name type="common">European centipede</name>
    <name type="synonym">Geophilus maritimus</name>
    <dbReference type="NCBI Taxonomy" id="126957"/>
    <lineage>
        <taxon>Eukaryota</taxon>
        <taxon>Metazoa</taxon>
        <taxon>Ecdysozoa</taxon>
        <taxon>Arthropoda</taxon>
        <taxon>Myriapoda</taxon>
        <taxon>Chilopoda</taxon>
        <taxon>Pleurostigmophora</taxon>
        <taxon>Geophilomorpha</taxon>
        <taxon>Linotaeniidae</taxon>
        <taxon>Strigamia</taxon>
    </lineage>
</organism>
<dbReference type="GO" id="GO:0000139">
    <property type="term" value="C:Golgi membrane"/>
    <property type="evidence" value="ECO:0007669"/>
    <property type="project" value="UniProtKB-SubCell"/>
</dbReference>
<comment type="subcellular location">
    <subcellularLocation>
        <location evidence="1">Endomembrane system</location>
    </subcellularLocation>
</comment>
<evidence type="ECO:0000313" key="10">
    <source>
        <dbReference type="Proteomes" id="UP000014500"/>
    </source>
</evidence>
<dbReference type="GO" id="GO:0005802">
    <property type="term" value="C:trans-Golgi network"/>
    <property type="evidence" value="ECO:0007669"/>
    <property type="project" value="TreeGrafter"/>
</dbReference>
<dbReference type="GO" id="GO:0005537">
    <property type="term" value="F:D-mannose binding"/>
    <property type="evidence" value="ECO:0007669"/>
    <property type="project" value="InterPro"/>
</dbReference>